<keyword evidence="2 4" id="KW-0863">Zinc-finger</keyword>
<keyword evidence="3" id="KW-0862">Zinc</keyword>
<evidence type="ECO:0000256" key="5">
    <source>
        <dbReference type="SAM" id="MobiDB-lite"/>
    </source>
</evidence>
<protein>
    <recommendedName>
        <fullName evidence="6">C2H2-type domain-containing protein</fullName>
    </recommendedName>
</protein>
<dbReference type="PROSITE" id="PS00028">
    <property type="entry name" value="ZINC_FINGER_C2H2_1"/>
    <property type="match status" value="1"/>
</dbReference>
<reference evidence="8" key="2">
    <citation type="submission" date="2015-01" db="EMBL/GenBank/DDBJ databases">
        <title>Evolutionary Origins and Diversification of the Mycorrhizal Mutualists.</title>
        <authorList>
            <consortium name="DOE Joint Genome Institute"/>
            <consortium name="Mycorrhizal Genomics Consortium"/>
            <person name="Kohler A."/>
            <person name="Kuo A."/>
            <person name="Nagy L.G."/>
            <person name="Floudas D."/>
            <person name="Copeland A."/>
            <person name="Barry K.W."/>
            <person name="Cichocki N."/>
            <person name="Veneault-Fourrey C."/>
            <person name="LaButti K."/>
            <person name="Lindquist E.A."/>
            <person name="Lipzen A."/>
            <person name="Lundell T."/>
            <person name="Morin E."/>
            <person name="Murat C."/>
            <person name="Riley R."/>
            <person name="Ohm R."/>
            <person name="Sun H."/>
            <person name="Tunlid A."/>
            <person name="Henrissat B."/>
            <person name="Grigoriev I.V."/>
            <person name="Hibbett D.S."/>
            <person name="Martin F."/>
        </authorList>
    </citation>
    <scope>NUCLEOTIDE SEQUENCE [LARGE SCALE GENOMIC DNA]</scope>
    <source>
        <strain evidence="8">MAFF 305830</strain>
    </source>
</reference>
<dbReference type="PANTHER" id="PTHR23235">
    <property type="entry name" value="KRUEPPEL-LIKE TRANSCRIPTION FACTOR"/>
    <property type="match status" value="1"/>
</dbReference>
<dbReference type="InterPro" id="IPR036236">
    <property type="entry name" value="Znf_C2H2_sf"/>
</dbReference>
<dbReference type="OrthoDB" id="654211at2759"/>
<gene>
    <name evidence="7" type="ORF">M408DRAFT_326066</name>
</gene>
<organism evidence="7 8">
    <name type="scientific">Serendipita vermifera MAFF 305830</name>
    <dbReference type="NCBI Taxonomy" id="933852"/>
    <lineage>
        <taxon>Eukaryota</taxon>
        <taxon>Fungi</taxon>
        <taxon>Dikarya</taxon>
        <taxon>Basidiomycota</taxon>
        <taxon>Agaricomycotina</taxon>
        <taxon>Agaricomycetes</taxon>
        <taxon>Sebacinales</taxon>
        <taxon>Serendipitaceae</taxon>
        <taxon>Serendipita</taxon>
    </lineage>
</organism>
<feature type="compositionally biased region" description="Low complexity" evidence="5">
    <location>
        <begin position="31"/>
        <end position="44"/>
    </location>
</feature>
<dbReference type="EMBL" id="KN824278">
    <property type="protein sequence ID" value="KIM33295.1"/>
    <property type="molecule type" value="Genomic_DNA"/>
</dbReference>
<keyword evidence="8" id="KW-1185">Reference proteome</keyword>
<reference evidence="7 8" key="1">
    <citation type="submission" date="2014-04" db="EMBL/GenBank/DDBJ databases">
        <authorList>
            <consortium name="DOE Joint Genome Institute"/>
            <person name="Kuo A."/>
            <person name="Zuccaro A."/>
            <person name="Kohler A."/>
            <person name="Nagy L.G."/>
            <person name="Floudas D."/>
            <person name="Copeland A."/>
            <person name="Barry K.W."/>
            <person name="Cichocki N."/>
            <person name="Veneault-Fourrey C."/>
            <person name="LaButti K."/>
            <person name="Lindquist E.A."/>
            <person name="Lipzen A."/>
            <person name="Lundell T."/>
            <person name="Morin E."/>
            <person name="Murat C."/>
            <person name="Sun H."/>
            <person name="Tunlid A."/>
            <person name="Henrissat B."/>
            <person name="Grigoriev I.V."/>
            <person name="Hibbett D.S."/>
            <person name="Martin F."/>
            <person name="Nordberg H.P."/>
            <person name="Cantor M.N."/>
            <person name="Hua S.X."/>
        </authorList>
    </citation>
    <scope>NUCLEOTIDE SEQUENCE [LARGE SCALE GENOMIC DNA]</scope>
    <source>
        <strain evidence="7 8">MAFF 305830</strain>
    </source>
</reference>
<dbReference type="GO" id="GO:0000981">
    <property type="term" value="F:DNA-binding transcription factor activity, RNA polymerase II-specific"/>
    <property type="evidence" value="ECO:0007669"/>
    <property type="project" value="TreeGrafter"/>
</dbReference>
<dbReference type="Gene3D" id="3.30.160.60">
    <property type="entry name" value="Classic Zinc Finger"/>
    <property type="match status" value="2"/>
</dbReference>
<dbReference type="STRING" id="933852.A0A0C3B905"/>
<evidence type="ECO:0000313" key="8">
    <source>
        <dbReference type="Proteomes" id="UP000054097"/>
    </source>
</evidence>
<dbReference type="SMART" id="SM00355">
    <property type="entry name" value="ZnF_C2H2"/>
    <property type="match status" value="2"/>
</dbReference>
<evidence type="ECO:0000256" key="2">
    <source>
        <dbReference type="ARBA" id="ARBA00022771"/>
    </source>
</evidence>
<dbReference type="GO" id="GO:0008270">
    <property type="term" value="F:zinc ion binding"/>
    <property type="evidence" value="ECO:0007669"/>
    <property type="project" value="UniProtKB-KW"/>
</dbReference>
<sequence length="318" mass="35257">MDFLYVPTQYSSDIYSSFVDSETANNVPGLSHSSDSSSRCSTPKSFDRPWDADTTAATIVDGPMWDPLSSFNDRLDMVTPPAPHDAQQNALGLFGGSSGPHCIPHGQPSGPSFDALMRGLEQQQPYAEVFSYKPAYEPLNWTLPSADSCWPELASTSSASVSAPRPLRAEFNNDVLRSLDTCVFPTDDTTAYHHSEAARHHHSHSASSVRYNPLAIRRGSAPKGSASRLYPASSGSPYPQQLHHQQQPTQQQQHQHQCSACPCKFARARDLTRHFRLHTGERPYECAGCNERFIRVDARKRHWNNRPACHAAHQTLTS</sequence>
<dbReference type="PANTHER" id="PTHR23235:SF120">
    <property type="entry name" value="KRUPPEL-LIKE FACTOR 15"/>
    <property type="match status" value="1"/>
</dbReference>
<proteinExistence type="predicted"/>
<feature type="region of interest" description="Disordered" evidence="5">
    <location>
        <begin position="25"/>
        <end position="47"/>
    </location>
</feature>
<dbReference type="Proteomes" id="UP000054097">
    <property type="component" value="Unassembled WGS sequence"/>
</dbReference>
<evidence type="ECO:0000256" key="3">
    <source>
        <dbReference type="ARBA" id="ARBA00022833"/>
    </source>
</evidence>
<accession>A0A0C3B905</accession>
<keyword evidence="1" id="KW-0479">Metal-binding</keyword>
<dbReference type="HOGENOM" id="CLU_874829_0_0_1"/>
<name>A0A0C3B905_SERVB</name>
<dbReference type="AlphaFoldDB" id="A0A0C3B905"/>
<feature type="region of interest" description="Disordered" evidence="5">
    <location>
        <begin position="218"/>
        <end position="253"/>
    </location>
</feature>
<feature type="domain" description="C2H2-type" evidence="6">
    <location>
        <begin position="256"/>
        <end position="283"/>
    </location>
</feature>
<dbReference type="SUPFAM" id="SSF57667">
    <property type="entry name" value="beta-beta-alpha zinc fingers"/>
    <property type="match status" value="1"/>
</dbReference>
<dbReference type="GO" id="GO:0000978">
    <property type="term" value="F:RNA polymerase II cis-regulatory region sequence-specific DNA binding"/>
    <property type="evidence" value="ECO:0007669"/>
    <property type="project" value="TreeGrafter"/>
</dbReference>
<dbReference type="PROSITE" id="PS50157">
    <property type="entry name" value="ZINC_FINGER_C2H2_2"/>
    <property type="match status" value="1"/>
</dbReference>
<feature type="compositionally biased region" description="Low complexity" evidence="5">
    <location>
        <begin position="240"/>
        <end position="253"/>
    </location>
</feature>
<evidence type="ECO:0000256" key="4">
    <source>
        <dbReference type="PROSITE-ProRule" id="PRU00042"/>
    </source>
</evidence>
<evidence type="ECO:0000259" key="6">
    <source>
        <dbReference type="PROSITE" id="PS50157"/>
    </source>
</evidence>
<evidence type="ECO:0000256" key="1">
    <source>
        <dbReference type="ARBA" id="ARBA00022723"/>
    </source>
</evidence>
<evidence type="ECO:0000313" key="7">
    <source>
        <dbReference type="EMBL" id="KIM33295.1"/>
    </source>
</evidence>
<dbReference type="InterPro" id="IPR013087">
    <property type="entry name" value="Znf_C2H2_type"/>
</dbReference>